<evidence type="ECO:0000313" key="2">
    <source>
        <dbReference type="Proteomes" id="UP000268857"/>
    </source>
</evidence>
<dbReference type="OrthoDB" id="3650305at2"/>
<dbReference type="Proteomes" id="UP000268857">
    <property type="component" value="Unassembled WGS sequence"/>
</dbReference>
<comment type="caution">
    <text evidence="1">The sequence shown here is derived from an EMBL/GenBank/DDBJ whole genome shotgun (WGS) entry which is preliminary data.</text>
</comment>
<name>A0A433N7B9_CHLFR</name>
<dbReference type="AlphaFoldDB" id="A0A433N7B9"/>
<organism evidence="1 2">
    <name type="scientific">Chlorogloeopsis fritschii PCC 6912</name>
    <dbReference type="NCBI Taxonomy" id="211165"/>
    <lineage>
        <taxon>Bacteria</taxon>
        <taxon>Bacillati</taxon>
        <taxon>Cyanobacteriota</taxon>
        <taxon>Cyanophyceae</taxon>
        <taxon>Nostocales</taxon>
        <taxon>Chlorogloeopsidaceae</taxon>
        <taxon>Chlorogloeopsis</taxon>
    </lineage>
</organism>
<evidence type="ECO:0000313" key="1">
    <source>
        <dbReference type="EMBL" id="RUR77497.1"/>
    </source>
</evidence>
<sequence length="64" mass="7588">MGSKSKLWSSEHSHLFSQKQLIQDYTNQFIRDLSVEVDEWGNKKLKDLILKESLKILDKRLNIN</sequence>
<gene>
    <name evidence="1" type="ORF">PCC6912_38880</name>
</gene>
<proteinExistence type="predicted"/>
<keyword evidence="2" id="KW-1185">Reference proteome</keyword>
<reference evidence="1 2" key="1">
    <citation type="journal article" date="2019" name="Genome Biol. Evol.">
        <title>Day and night: Metabolic profiles and evolutionary relationships of six axenic non-marine cyanobacteria.</title>
        <authorList>
            <person name="Will S.E."/>
            <person name="Henke P."/>
            <person name="Boedeker C."/>
            <person name="Huang S."/>
            <person name="Brinkmann H."/>
            <person name="Rohde M."/>
            <person name="Jarek M."/>
            <person name="Friedl T."/>
            <person name="Seufert S."/>
            <person name="Schumacher M."/>
            <person name="Overmann J."/>
            <person name="Neumann-Schaal M."/>
            <person name="Petersen J."/>
        </authorList>
    </citation>
    <scope>NUCLEOTIDE SEQUENCE [LARGE SCALE GENOMIC DNA]</scope>
    <source>
        <strain evidence="1 2">PCC 6912</strain>
    </source>
</reference>
<accession>A0A433N7B9</accession>
<dbReference type="EMBL" id="RSCJ01000017">
    <property type="protein sequence ID" value="RUR77497.1"/>
    <property type="molecule type" value="Genomic_DNA"/>
</dbReference>
<protein>
    <submittedName>
        <fullName evidence="1">Uncharacterized protein</fullName>
    </submittedName>
</protein>